<evidence type="ECO:0000256" key="4">
    <source>
        <dbReference type="ARBA" id="ARBA00023163"/>
    </source>
</evidence>
<evidence type="ECO:0000259" key="5">
    <source>
        <dbReference type="PROSITE" id="PS00715"/>
    </source>
</evidence>
<protein>
    <submittedName>
        <fullName evidence="6">RNA polymerase sigma factor SigA</fullName>
    </submittedName>
</protein>
<dbReference type="InterPro" id="IPR013325">
    <property type="entry name" value="RNA_pol_sigma_r2"/>
</dbReference>
<dbReference type="PRINTS" id="PR00046">
    <property type="entry name" value="SIGMA70FCT"/>
</dbReference>
<sequence length="342" mass="39954">MNNEYLLREIKKRTKNNSIKQSDIEDILSMEKIDENSYEEIIDYLVSKNIKVLDEEIIIESEEDMESVSLMKDVDIMKQYMKEVSEYELLSPKVQMEYLNIKDNDEKVKNLLVESNLRLVVGLAVKYSKQGVSFLDLIQEGTLGLMKAIDKFDGTKGYRLSTYATWWIKKYMIDFLNEKVASMKVPTHIYLKYQMLKKAEKAISQENGRAATLEEIAERTYMTVDEASRIKSIIESKMIAIDSYTGEDGNGKFDISDDSTEEEIEAELEKLASENKINKMLKKLDSREIKIIKMYFGFSEDGRRYTFKEIGEELNLSAERIRVIKERSLKKLRYIGKKIWKD</sequence>
<dbReference type="PANTHER" id="PTHR30603:SF47">
    <property type="entry name" value="RNA POLYMERASE SIGMA FACTOR SIGD, CHLOROPLASTIC"/>
    <property type="match status" value="1"/>
</dbReference>
<dbReference type="GO" id="GO:0016987">
    <property type="term" value="F:sigma factor activity"/>
    <property type="evidence" value="ECO:0007669"/>
    <property type="project" value="UniProtKB-KW"/>
</dbReference>
<dbReference type="InterPro" id="IPR007627">
    <property type="entry name" value="RNA_pol_sigma70_r2"/>
</dbReference>
<dbReference type="InterPro" id="IPR050239">
    <property type="entry name" value="Sigma-70_RNA_pol_init_factors"/>
</dbReference>
<dbReference type="EMBL" id="AP027059">
    <property type="protein sequence ID" value="BDU49737.1"/>
    <property type="molecule type" value="Genomic_DNA"/>
</dbReference>
<dbReference type="Gene3D" id="1.10.10.10">
    <property type="entry name" value="Winged helix-like DNA-binding domain superfamily/Winged helix DNA-binding domain"/>
    <property type="match status" value="2"/>
</dbReference>
<dbReference type="PANTHER" id="PTHR30603">
    <property type="entry name" value="RNA POLYMERASE SIGMA FACTOR RPO"/>
    <property type="match status" value="1"/>
</dbReference>
<dbReference type="GO" id="GO:0003677">
    <property type="term" value="F:DNA binding"/>
    <property type="evidence" value="ECO:0007669"/>
    <property type="project" value="UniProtKB-KW"/>
</dbReference>
<keyword evidence="2" id="KW-0731">Sigma factor</keyword>
<dbReference type="GO" id="GO:0006352">
    <property type="term" value="P:DNA-templated transcription initiation"/>
    <property type="evidence" value="ECO:0007669"/>
    <property type="project" value="InterPro"/>
</dbReference>
<evidence type="ECO:0000256" key="1">
    <source>
        <dbReference type="ARBA" id="ARBA00023015"/>
    </source>
</evidence>
<dbReference type="PROSITE" id="PS00715">
    <property type="entry name" value="SIGMA70_1"/>
    <property type="match status" value="1"/>
</dbReference>
<keyword evidence="7" id="KW-1185">Reference proteome</keyword>
<dbReference type="NCBIfam" id="TIGR02937">
    <property type="entry name" value="sigma70-ECF"/>
    <property type="match status" value="1"/>
</dbReference>
<keyword evidence="4" id="KW-0804">Transcription</keyword>
<dbReference type="InterPro" id="IPR000943">
    <property type="entry name" value="RNA_pol_sigma70"/>
</dbReference>
<evidence type="ECO:0000313" key="7">
    <source>
        <dbReference type="Proteomes" id="UP001321582"/>
    </source>
</evidence>
<organism evidence="6 7">
    <name type="scientific">Haliovirga abyssi</name>
    <dbReference type="NCBI Taxonomy" id="2996794"/>
    <lineage>
        <taxon>Bacteria</taxon>
        <taxon>Fusobacteriati</taxon>
        <taxon>Fusobacteriota</taxon>
        <taxon>Fusobacteriia</taxon>
        <taxon>Fusobacteriales</taxon>
        <taxon>Haliovirgaceae</taxon>
        <taxon>Haliovirga</taxon>
    </lineage>
</organism>
<dbReference type="InterPro" id="IPR013324">
    <property type="entry name" value="RNA_pol_sigma_r3/r4-like"/>
</dbReference>
<dbReference type="KEGG" id="haby:HLVA_03060"/>
<evidence type="ECO:0000256" key="3">
    <source>
        <dbReference type="ARBA" id="ARBA00023125"/>
    </source>
</evidence>
<dbReference type="RefSeq" id="WP_307904683.1">
    <property type="nucleotide sequence ID" value="NZ_AP027059.1"/>
</dbReference>
<keyword evidence="1" id="KW-0805">Transcription regulation</keyword>
<proteinExistence type="predicted"/>
<dbReference type="Proteomes" id="UP001321582">
    <property type="component" value="Chromosome"/>
</dbReference>
<dbReference type="InterPro" id="IPR014284">
    <property type="entry name" value="RNA_pol_sigma-70_dom"/>
</dbReference>
<reference evidence="6 7" key="1">
    <citation type="submission" date="2022-11" db="EMBL/GenBank/DDBJ databases">
        <title>Haliovirga abyssi gen. nov., sp. nov., a mesophilic fermentative bacterium isolated from the Iheya North hydrothermal field and the proposal of Haliovirgaceae fam. nov.</title>
        <authorList>
            <person name="Miyazaki U."/>
            <person name="Tame A."/>
            <person name="Miyazaki J."/>
            <person name="Takai K."/>
            <person name="Sawayama S."/>
            <person name="Kitajima M."/>
            <person name="Okamoto A."/>
            <person name="Nakagawa S."/>
        </authorList>
    </citation>
    <scope>NUCLEOTIDE SEQUENCE [LARGE SCALE GENOMIC DNA]</scope>
    <source>
        <strain evidence="6 7">IC12</strain>
    </source>
</reference>
<accession>A0AAU9DIU8</accession>
<dbReference type="SUPFAM" id="SSF88659">
    <property type="entry name" value="Sigma3 and sigma4 domains of RNA polymerase sigma factors"/>
    <property type="match status" value="2"/>
</dbReference>
<name>A0AAU9DIU8_9FUSO</name>
<dbReference type="InterPro" id="IPR036388">
    <property type="entry name" value="WH-like_DNA-bd_sf"/>
</dbReference>
<dbReference type="CDD" id="cd06171">
    <property type="entry name" value="Sigma70_r4"/>
    <property type="match status" value="1"/>
</dbReference>
<dbReference type="Pfam" id="PF04539">
    <property type="entry name" value="Sigma70_r3"/>
    <property type="match status" value="1"/>
</dbReference>
<evidence type="ECO:0000256" key="2">
    <source>
        <dbReference type="ARBA" id="ARBA00023082"/>
    </source>
</evidence>
<feature type="domain" description="RNA polymerase sigma-70" evidence="5">
    <location>
        <begin position="136"/>
        <end position="149"/>
    </location>
</feature>
<dbReference type="AlphaFoldDB" id="A0AAU9DIU8"/>
<gene>
    <name evidence="6" type="primary">sigA_2</name>
    <name evidence="6" type="ORF">HLVA_03060</name>
</gene>
<dbReference type="SUPFAM" id="SSF88946">
    <property type="entry name" value="Sigma2 domain of RNA polymerase sigma factors"/>
    <property type="match status" value="1"/>
</dbReference>
<dbReference type="Pfam" id="PF04542">
    <property type="entry name" value="Sigma70_r2"/>
    <property type="match status" value="1"/>
</dbReference>
<dbReference type="Gene3D" id="1.20.120.1810">
    <property type="match status" value="1"/>
</dbReference>
<dbReference type="InterPro" id="IPR007624">
    <property type="entry name" value="RNA_pol_sigma70_r3"/>
</dbReference>
<dbReference type="Pfam" id="PF04545">
    <property type="entry name" value="Sigma70_r4"/>
    <property type="match status" value="1"/>
</dbReference>
<dbReference type="InterPro" id="IPR007630">
    <property type="entry name" value="RNA_pol_sigma70_r4"/>
</dbReference>
<keyword evidence="3" id="KW-0238">DNA-binding</keyword>
<evidence type="ECO:0000313" key="6">
    <source>
        <dbReference type="EMBL" id="BDU49737.1"/>
    </source>
</evidence>